<dbReference type="AlphaFoldDB" id="M0BBS4"/>
<comment type="caution">
    <text evidence="1">The sequence shown here is derived from an EMBL/GenBank/DDBJ whole genome shotgun (WGS) entry which is preliminary data.</text>
</comment>
<proteinExistence type="predicted"/>
<evidence type="ECO:0000313" key="2">
    <source>
        <dbReference type="Proteomes" id="UP000011560"/>
    </source>
</evidence>
<reference evidence="1 2" key="1">
    <citation type="journal article" date="2014" name="PLoS Genet.">
        <title>Phylogenetically driven sequencing of extremely halophilic archaea reveals strategies for static and dynamic osmo-response.</title>
        <authorList>
            <person name="Becker E.A."/>
            <person name="Seitzer P.M."/>
            <person name="Tritt A."/>
            <person name="Larsen D."/>
            <person name="Krusor M."/>
            <person name="Yao A.I."/>
            <person name="Wu D."/>
            <person name="Madern D."/>
            <person name="Eisen J.A."/>
            <person name="Darling A.E."/>
            <person name="Facciotti M.T."/>
        </authorList>
    </citation>
    <scope>NUCLEOTIDE SEQUENCE [LARGE SCALE GENOMIC DNA]</scope>
    <source>
        <strain evidence="1 2">JCM 14624</strain>
    </source>
</reference>
<name>M0BBS4_9EURY</name>
<protein>
    <submittedName>
        <fullName evidence="1">Uncharacterized protein</fullName>
    </submittedName>
</protein>
<dbReference type="Proteomes" id="UP000011560">
    <property type="component" value="Unassembled WGS sequence"/>
</dbReference>
<gene>
    <name evidence="1" type="ORF">C479_13543</name>
</gene>
<accession>M0BBS4</accession>
<sequence>MDIDFTVRSDALSMNRLVRAGEQRWHLPRHAHIVVYDRDDDGLLTIYDCGAAQKPPSAQLLGTLGRIEARHEVIDNPTGRVVTLREESTLVATGERRYRITTGDTRRV</sequence>
<keyword evidence="2" id="KW-1185">Reference proteome</keyword>
<evidence type="ECO:0000313" key="1">
    <source>
        <dbReference type="EMBL" id="ELZ08366.1"/>
    </source>
</evidence>
<organism evidence="1 2">
    <name type="scientific">Halovivax asiaticus JCM 14624</name>
    <dbReference type="NCBI Taxonomy" id="1227490"/>
    <lineage>
        <taxon>Archaea</taxon>
        <taxon>Methanobacteriati</taxon>
        <taxon>Methanobacteriota</taxon>
        <taxon>Stenosarchaea group</taxon>
        <taxon>Halobacteria</taxon>
        <taxon>Halobacteriales</taxon>
        <taxon>Natrialbaceae</taxon>
        <taxon>Halovivax</taxon>
    </lineage>
</organism>
<dbReference type="EMBL" id="AOIQ01000021">
    <property type="protein sequence ID" value="ELZ08366.1"/>
    <property type="molecule type" value="Genomic_DNA"/>
</dbReference>
<dbReference type="STRING" id="1227490.C479_13543"/>